<dbReference type="Gene3D" id="2.30.30.40">
    <property type="entry name" value="SH3 Domains"/>
    <property type="match status" value="1"/>
</dbReference>
<dbReference type="InterPro" id="IPR003646">
    <property type="entry name" value="SH3-like_bac-type"/>
</dbReference>
<dbReference type="Pfam" id="PF08239">
    <property type="entry name" value="SH3_3"/>
    <property type="match status" value="1"/>
</dbReference>
<comment type="caution">
    <text evidence="2">The sequence shown here is derived from an EMBL/GenBank/DDBJ whole genome shotgun (WGS) entry which is preliminary data.</text>
</comment>
<evidence type="ECO:0000259" key="1">
    <source>
        <dbReference type="SMART" id="SM00287"/>
    </source>
</evidence>
<evidence type="ECO:0000313" key="2">
    <source>
        <dbReference type="EMBL" id="KPJ70228.1"/>
    </source>
</evidence>
<sequence length="163" mass="18144">MKKPLFLGLSLQAFGTLILVTILLAKVFIVRIQTTHLRKEPKFYAQTLTVLKAGESVEQISAQNGWIQVKTPKGLVGWIHTSSVAERKFSLTGLAQPLKYEASASEVALAAKGFNEQVEKSYRASHPGVSFAWVDKMLKIKIPSSQMKIFLQKGKLGEFRRAK</sequence>
<reference evidence="2 3" key="1">
    <citation type="journal article" date="2015" name="Microbiome">
        <title>Genomic resolution of linkages in carbon, nitrogen, and sulfur cycling among widespread estuary sediment bacteria.</title>
        <authorList>
            <person name="Baker B.J."/>
            <person name="Lazar C.S."/>
            <person name="Teske A.P."/>
            <person name="Dick G.J."/>
        </authorList>
    </citation>
    <scope>NUCLEOTIDE SEQUENCE [LARGE SCALE GENOMIC DNA]</scope>
    <source>
        <strain evidence="2">DG_54_3</strain>
    </source>
</reference>
<dbReference type="EMBL" id="LIZX01000004">
    <property type="protein sequence ID" value="KPJ70228.1"/>
    <property type="molecule type" value="Genomic_DNA"/>
</dbReference>
<feature type="domain" description="SH3b" evidence="1">
    <location>
        <begin position="25"/>
        <end position="88"/>
    </location>
</feature>
<evidence type="ECO:0000313" key="3">
    <source>
        <dbReference type="Proteomes" id="UP000051861"/>
    </source>
</evidence>
<gene>
    <name evidence="2" type="ORF">AMJ44_00505</name>
</gene>
<name>A0A0S7Y6F1_UNCSA</name>
<dbReference type="AlphaFoldDB" id="A0A0S7Y6F1"/>
<accession>A0A0S7Y6F1</accession>
<dbReference type="SMART" id="SM00287">
    <property type="entry name" value="SH3b"/>
    <property type="match status" value="1"/>
</dbReference>
<proteinExistence type="predicted"/>
<protein>
    <recommendedName>
        <fullName evidence="1">SH3b domain-containing protein</fullName>
    </recommendedName>
</protein>
<organism evidence="2 3">
    <name type="scientific">candidate division WOR-1 bacterium DG_54_3</name>
    <dbReference type="NCBI Taxonomy" id="1703775"/>
    <lineage>
        <taxon>Bacteria</taxon>
        <taxon>Bacillati</taxon>
        <taxon>Saganbacteria</taxon>
    </lineage>
</organism>
<dbReference type="Proteomes" id="UP000051861">
    <property type="component" value="Unassembled WGS sequence"/>
</dbReference>